<name>A0A9W8JGZ9_9AGAR</name>
<evidence type="ECO:0000256" key="1">
    <source>
        <dbReference type="SAM" id="MobiDB-lite"/>
    </source>
</evidence>
<keyword evidence="3" id="KW-1185">Reference proteome</keyword>
<gene>
    <name evidence="2" type="ORF">H1R20_g4441</name>
</gene>
<reference evidence="2" key="1">
    <citation type="submission" date="2022-06" db="EMBL/GenBank/DDBJ databases">
        <title>Genome Sequence of Candolleomyces eurysporus.</title>
        <authorList>
            <person name="Buettner E."/>
        </authorList>
    </citation>
    <scope>NUCLEOTIDE SEQUENCE</scope>
    <source>
        <strain evidence="2">VTCC 930004</strain>
    </source>
</reference>
<feature type="non-terminal residue" evidence="2">
    <location>
        <position position="95"/>
    </location>
</feature>
<evidence type="ECO:0000313" key="2">
    <source>
        <dbReference type="EMBL" id="KAJ2932654.1"/>
    </source>
</evidence>
<dbReference type="EMBL" id="JANBPK010000765">
    <property type="protein sequence ID" value="KAJ2932654.1"/>
    <property type="molecule type" value="Genomic_DNA"/>
</dbReference>
<evidence type="ECO:0000313" key="3">
    <source>
        <dbReference type="Proteomes" id="UP001140091"/>
    </source>
</evidence>
<organism evidence="2 3">
    <name type="scientific">Candolleomyces eurysporus</name>
    <dbReference type="NCBI Taxonomy" id="2828524"/>
    <lineage>
        <taxon>Eukaryota</taxon>
        <taxon>Fungi</taxon>
        <taxon>Dikarya</taxon>
        <taxon>Basidiomycota</taxon>
        <taxon>Agaricomycotina</taxon>
        <taxon>Agaricomycetes</taxon>
        <taxon>Agaricomycetidae</taxon>
        <taxon>Agaricales</taxon>
        <taxon>Agaricineae</taxon>
        <taxon>Psathyrellaceae</taxon>
        <taxon>Candolleomyces</taxon>
    </lineage>
</organism>
<sequence length="95" mass="10126">MAPTKSSKPPILSRCPWSKKQSVDPIGNTPNDVGSINVTTNATPALFSNASKFVVQNLQVNASQSDSYQQFESMLKAATGPVDSKDGWELSKVVG</sequence>
<dbReference type="Proteomes" id="UP001140091">
    <property type="component" value="Unassembled WGS sequence"/>
</dbReference>
<accession>A0A9W8JGZ9</accession>
<protein>
    <submittedName>
        <fullName evidence="2">Uncharacterized protein</fullName>
    </submittedName>
</protein>
<proteinExistence type="predicted"/>
<dbReference type="AlphaFoldDB" id="A0A9W8JGZ9"/>
<feature type="region of interest" description="Disordered" evidence="1">
    <location>
        <begin position="1"/>
        <end position="31"/>
    </location>
</feature>
<comment type="caution">
    <text evidence="2">The sequence shown here is derived from an EMBL/GenBank/DDBJ whole genome shotgun (WGS) entry which is preliminary data.</text>
</comment>